<evidence type="ECO:0000313" key="2">
    <source>
        <dbReference type="Proteomes" id="UP001054837"/>
    </source>
</evidence>
<keyword evidence="2" id="KW-1185">Reference proteome</keyword>
<comment type="caution">
    <text evidence="1">The sequence shown here is derived from an EMBL/GenBank/DDBJ whole genome shotgun (WGS) entry which is preliminary data.</text>
</comment>
<sequence length="104" mass="11949">MVKTEITFFADPIALKYFLRIELFVKNPQKYFNLELPLTSKRAFAFQAFHQDFSFLGILHCNAPLVTEGRGLHTKPNRNTLRNRAGNTLTKAEESFCSSKHRTG</sequence>
<gene>
    <name evidence="1" type="ORF">CDAR_497231</name>
</gene>
<organism evidence="1 2">
    <name type="scientific">Caerostris darwini</name>
    <dbReference type="NCBI Taxonomy" id="1538125"/>
    <lineage>
        <taxon>Eukaryota</taxon>
        <taxon>Metazoa</taxon>
        <taxon>Ecdysozoa</taxon>
        <taxon>Arthropoda</taxon>
        <taxon>Chelicerata</taxon>
        <taxon>Arachnida</taxon>
        <taxon>Araneae</taxon>
        <taxon>Araneomorphae</taxon>
        <taxon>Entelegynae</taxon>
        <taxon>Araneoidea</taxon>
        <taxon>Araneidae</taxon>
        <taxon>Caerostris</taxon>
    </lineage>
</organism>
<name>A0AAV4S4Z7_9ARAC</name>
<reference evidence="1 2" key="1">
    <citation type="submission" date="2021-06" db="EMBL/GenBank/DDBJ databases">
        <title>Caerostris darwini draft genome.</title>
        <authorList>
            <person name="Kono N."/>
            <person name="Arakawa K."/>
        </authorList>
    </citation>
    <scope>NUCLEOTIDE SEQUENCE [LARGE SCALE GENOMIC DNA]</scope>
</reference>
<protein>
    <submittedName>
        <fullName evidence="1">Uncharacterized protein</fullName>
    </submittedName>
</protein>
<dbReference type="Proteomes" id="UP001054837">
    <property type="component" value="Unassembled WGS sequence"/>
</dbReference>
<accession>A0AAV4S4Z7</accession>
<dbReference type="EMBL" id="BPLQ01007064">
    <property type="protein sequence ID" value="GIY27545.1"/>
    <property type="molecule type" value="Genomic_DNA"/>
</dbReference>
<dbReference type="AlphaFoldDB" id="A0AAV4S4Z7"/>
<evidence type="ECO:0000313" key="1">
    <source>
        <dbReference type="EMBL" id="GIY27545.1"/>
    </source>
</evidence>
<proteinExistence type="predicted"/>